<keyword evidence="11" id="KW-1185">Reference proteome</keyword>
<evidence type="ECO:0000256" key="7">
    <source>
        <dbReference type="ARBA" id="ARBA00023306"/>
    </source>
</evidence>
<gene>
    <name evidence="10" type="ORF">GCM10008908_06650</name>
</gene>
<evidence type="ECO:0000313" key="11">
    <source>
        <dbReference type="Proteomes" id="UP001501047"/>
    </source>
</evidence>
<dbReference type="InterPro" id="IPR034746">
    <property type="entry name" value="POTRA"/>
</dbReference>
<reference evidence="10 11" key="1">
    <citation type="journal article" date="2019" name="Int. J. Syst. Evol. Microbiol.">
        <title>The Global Catalogue of Microorganisms (GCM) 10K type strain sequencing project: providing services to taxonomists for standard genome sequencing and annotation.</title>
        <authorList>
            <consortium name="The Broad Institute Genomics Platform"/>
            <consortium name="The Broad Institute Genome Sequencing Center for Infectious Disease"/>
            <person name="Wu L."/>
            <person name="Ma J."/>
        </authorList>
    </citation>
    <scope>NUCLEOTIDE SEQUENCE [LARGE SCALE GENOMIC DNA]</scope>
    <source>
        <strain evidence="10 11">JCM 1417</strain>
    </source>
</reference>
<keyword evidence="7" id="KW-0131">Cell cycle</keyword>
<keyword evidence="2" id="KW-1003">Cell membrane</keyword>
<keyword evidence="5 8" id="KW-1133">Transmembrane helix</keyword>
<name>A0ABN1KIQ4_CLOSU</name>
<dbReference type="InterPro" id="IPR050487">
    <property type="entry name" value="FtsQ_DivIB"/>
</dbReference>
<evidence type="ECO:0000256" key="3">
    <source>
        <dbReference type="ARBA" id="ARBA00022618"/>
    </source>
</evidence>
<evidence type="ECO:0000259" key="9">
    <source>
        <dbReference type="PROSITE" id="PS51779"/>
    </source>
</evidence>
<dbReference type="Proteomes" id="UP001501047">
    <property type="component" value="Unassembled WGS sequence"/>
</dbReference>
<keyword evidence="4 8" id="KW-0812">Transmembrane</keyword>
<proteinExistence type="predicted"/>
<sequence length="266" mass="30278">MAKKTKQSYGNYIIDNKADILKRKKKIIQLKKTMLLLVVMISILITLALTLPTFNLSEILVSGLVNLSEDNVKTTTKLEKGTNIFKIKTKKLEKELEKNPYILDATINRKYPNKLSIAINERKIAFYTEISGGFYIIDDKGVVLEKKDSIEGVEALRIEGIDETNLKIGEQIKNIDEDKINGICNIYKFLKENSLFEKYTILKLEVNDFIDLKLYVNNLYIKLGTIDEVNSKVSKGFSIIESATLGDMKGYVDVSFEGNPVIYKEK</sequence>
<evidence type="ECO:0000256" key="5">
    <source>
        <dbReference type="ARBA" id="ARBA00022989"/>
    </source>
</evidence>
<feature type="transmembrane region" description="Helical" evidence="8">
    <location>
        <begin position="33"/>
        <end position="54"/>
    </location>
</feature>
<comment type="subcellular location">
    <subcellularLocation>
        <location evidence="1">Membrane</location>
    </subcellularLocation>
</comment>
<dbReference type="PROSITE" id="PS51779">
    <property type="entry name" value="POTRA"/>
    <property type="match status" value="1"/>
</dbReference>
<evidence type="ECO:0000256" key="1">
    <source>
        <dbReference type="ARBA" id="ARBA00004370"/>
    </source>
</evidence>
<evidence type="ECO:0000256" key="8">
    <source>
        <dbReference type="SAM" id="Phobius"/>
    </source>
</evidence>
<keyword evidence="3" id="KW-0132">Cell division</keyword>
<evidence type="ECO:0000313" key="10">
    <source>
        <dbReference type="EMBL" id="GAA0767496.1"/>
    </source>
</evidence>
<dbReference type="Gene3D" id="3.10.20.310">
    <property type="entry name" value="membrane protein fhac"/>
    <property type="match status" value="1"/>
</dbReference>
<protein>
    <submittedName>
        <fullName evidence="10">FtsQ-type POTRA domain-containing protein</fullName>
    </submittedName>
</protein>
<feature type="domain" description="POTRA" evidence="9">
    <location>
        <begin position="54"/>
        <end position="122"/>
    </location>
</feature>
<dbReference type="Pfam" id="PF08478">
    <property type="entry name" value="POTRA_1"/>
    <property type="match status" value="1"/>
</dbReference>
<dbReference type="PANTHER" id="PTHR37820">
    <property type="entry name" value="CELL DIVISION PROTEIN DIVIB"/>
    <property type="match status" value="1"/>
</dbReference>
<accession>A0ABN1KIQ4</accession>
<comment type="caution">
    <text evidence="10">The sequence shown here is derived from an EMBL/GenBank/DDBJ whole genome shotgun (WGS) entry which is preliminary data.</text>
</comment>
<dbReference type="PANTHER" id="PTHR37820:SF1">
    <property type="entry name" value="CELL DIVISION PROTEIN FTSQ"/>
    <property type="match status" value="1"/>
</dbReference>
<evidence type="ECO:0000256" key="6">
    <source>
        <dbReference type="ARBA" id="ARBA00023136"/>
    </source>
</evidence>
<dbReference type="RefSeq" id="WP_343823604.1">
    <property type="nucleotide sequence ID" value="NZ_BAAACI010000001.1"/>
</dbReference>
<organism evidence="10 11">
    <name type="scientific">Clostridium subterminale</name>
    <dbReference type="NCBI Taxonomy" id="1550"/>
    <lineage>
        <taxon>Bacteria</taxon>
        <taxon>Bacillati</taxon>
        <taxon>Bacillota</taxon>
        <taxon>Clostridia</taxon>
        <taxon>Eubacteriales</taxon>
        <taxon>Clostridiaceae</taxon>
        <taxon>Clostridium</taxon>
    </lineage>
</organism>
<dbReference type="EMBL" id="BAAACI010000001">
    <property type="protein sequence ID" value="GAA0767496.1"/>
    <property type="molecule type" value="Genomic_DNA"/>
</dbReference>
<keyword evidence="6 8" id="KW-0472">Membrane</keyword>
<evidence type="ECO:0000256" key="2">
    <source>
        <dbReference type="ARBA" id="ARBA00022475"/>
    </source>
</evidence>
<dbReference type="InterPro" id="IPR013685">
    <property type="entry name" value="POTRA_FtsQ_type"/>
</dbReference>
<evidence type="ECO:0000256" key="4">
    <source>
        <dbReference type="ARBA" id="ARBA00022692"/>
    </source>
</evidence>